<accession>A0ABX1VCP7</accession>
<protein>
    <recommendedName>
        <fullName evidence="4">Glycine zipper domain-containing protein</fullName>
    </recommendedName>
</protein>
<organism evidence="2 3">
    <name type="scientific">Alienimonas chondri</name>
    <dbReference type="NCBI Taxonomy" id="2681879"/>
    <lineage>
        <taxon>Bacteria</taxon>
        <taxon>Pseudomonadati</taxon>
        <taxon>Planctomycetota</taxon>
        <taxon>Planctomycetia</taxon>
        <taxon>Planctomycetales</taxon>
        <taxon>Planctomycetaceae</taxon>
        <taxon>Alienimonas</taxon>
    </lineage>
</organism>
<evidence type="ECO:0000256" key="1">
    <source>
        <dbReference type="SAM" id="MobiDB-lite"/>
    </source>
</evidence>
<proteinExistence type="predicted"/>
<feature type="region of interest" description="Disordered" evidence="1">
    <location>
        <begin position="1"/>
        <end position="63"/>
    </location>
</feature>
<evidence type="ECO:0008006" key="4">
    <source>
        <dbReference type="Google" id="ProtNLM"/>
    </source>
</evidence>
<dbReference type="EMBL" id="WTPX01000053">
    <property type="protein sequence ID" value="NNJ25884.1"/>
    <property type="molecule type" value="Genomic_DNA"/>
</dbReference>
<dbReference type="RefSeq" id="WP_171186343.1">
    <property type="nucleotide sequence ID" value="NZ_WTPX01000053.1"/>
</dbReference>
<dbReference type="Proteomes" id="UP000609651">
    <property type="component" value="Unassembled WGS sequence"/>
</dbReference>
<name>A0ABX1VCP7_9PLAN</name>
<gene>
    <name evidence="2" type="ORF">LzC2_19600</name>
</gene>
<keyword evidence="3" id="KW-1185">Reference proteome</keyword>
<reference evidence="2 3" key="1">
    <citation type="journal article" date="2020" name="Syst. Appl. Microbiol.">
        <title>Alienimonas chondri sp. nov., a novel planctomycete isolated from the biofilm of the red alga Chondrus crispus.</title>
        <authorList>
            <person name="Vitorino I."/>
            <person name="Albuquerque L."/>
            <person name="Wiegand S."/>
            <person name="Kallscheuer N."/>
            <person name="da Costa M.S."/>
            <person name="Lobo-da-Cunha A."/>
            <person name="Jogler C."/>
            <person name="Lage O.M."/>
        </authorList>
    </citation>
    <scope>NUCLEOTIDE SEQUENCE [LARGE SCALE GENOMIC DNA]</scope>
    <source>
        <strain evidence="2 3">LzC2</strain>
    </source>
</reference>
<dbReference type="PANTHER" id="PTHR21525">
    <property type="entry name" value="MOTILE SPERM PROTEIN"/>
    <property type="match status" value="1"/>
</dbReference>
<feature type="compositionally biased region" description="Basic and acidic residues" evidence="1">
    <location>
        <begin position="40"/>
        <end position="56"/>
    </location>
</feature>
<comment type="caution">
    <text evidence="2">The sequence shown here is derived from an EMBL/GenBank/DDBJ whole genome shotgun (WGS) entry which is preliminary data.</text>
</comment>
<evidence type="ECO:0000313" key="3">
    <source>
        <dbReference type="Proteomes" id="UP000609651"/>
    </source>
</evidence>
<dbReference type="PANTHER" id="PTHR21525:SF9">
    <property type="entry name" value="CHANNEL_COLICIN DOMAIN-CONTAINING PROTEIN"/>
    <property type="match status" value="1"/>
</dbReference>
<sequence>MSTPAPRSFYGSDPETTVAAALDGDPPPSAEAPIEAPVGQRDDSVRQLAERTHTSPEDAEPLVAQGAYTHEQAANLARGGKIEALTYDAATGRVGCRSPKGVTAAIRHAQTVWAGAYAVADESEDTADSWADTLGSAVVGAGSAVGGAVGWAWGTAKGKAVKRLAQAVVGKNPAVLMFAAGPSVYRALVTGETSYRQATKDLFEAGAGAAGGAAGAAAGAAVGATVGSIVPIFGTFIGGAIGGLTGGLLGAGFGERGGELLSDSFAPDDADALRPLATDELAALAFAHALVPAEVERLKTAAETATTEETLRLWFKLYTGTESATGREPAMTAVRTAARELYEPLLQDIVADRPLVTMPVEG</sequence>
<evidence type="ECO:0000313" key="2">
    <source>
        <dbReference type="EMBL" id="NNJ25884.1"/>
    </source>
</evidence>